<organism evidence="1 2">
    <name type="scientific">Rotaria socialis</name>
    <dbReference type="NCBI Taxonomy" id="392032"/>
    <lineage>
        <taxon>Eukaryota</taxon>
        <taxon>Metazoa</taxon>
        <taxon>Spiralia</taxon>
        <taxon>Gnathifera</taxon>
        <taxon>Rotifera</taxon>
        <taxon>Eurotatoria</taxon>
        <taxon>Bdelloidea</taxon>
        <taxon>Philodinida</taxon>
        <taxon>Philodinidae</taxon>
        <taxon>Rotaria</taxon>
    </lineage>
</organism>
<protein>
    <submittedName>
        <fullName evidence="1">Uncharacterized protein</fullName>
    </submittedName>
</protein>
<dbReference type="Proteomes" id="UP000663851">
    <property type="component" value="Unassembled WGS sequence"/>
</dbReference>
<dbReference type="EMBL" id="CAJOBO010002797">
    <property type="protein sequence ID" value="CAF4468525.1"/>
    <property type="molecule type" value="Genomic_DNA"/>
</dbReference>
<name>A0A820TLS5_9BILA</name>
<reference evidence="1" key="1">
    <citation type="submission" date="2021-02" db="EMBL/GenBank/DDBJ databases">
        <authorList>
            <person name="Nowell W R."/>
        </authorList>
    </citation>
    <scope>NUCLEOTIDE SEQUENCE</scope>
</reference>
<evidence type="ECO:0000313" key="1">
    <source>
        <dbReference type="EMBL" id="CAF4468525.1"/>
    </source>
</evidence>
<evidence type="ECO:0000313" key="2">
    <source>
        <dbReference type="Proteomes" id="UP000663851"/>
    </source>
</evidence>
<dbReference type="AlphaFoldDB" id="A0A820TLS5"/>
<accession>A0A820TLS5</accession>
<sequence>MAPTEINKFFSNLQKSKKEEEVKNAYAKFFSLDYNTSDDHDLYTTRVLFEFKADKNFENLKTRSAILAQSLYYVRRLKYGGFIEKPIPPTLCLADVNEAILTETSLWKDFYDDINEIYDWDLAQKGNTIFIKEESKVVFQFNAGNTRIKKILSKDYEHFWSLYEKVTNIDTIRAIIAKIDRLSDDTMRRFHGEFLTPTKFANKALDYIERTVGKNWYKTGEYRLWDMAAGTGNLEYHLPQDALQYSYLSTLYIEDKEYLDTLFPDATIFQYDYLNDDIANVFTDTNGFQFEKTWKLPEKLRNDLNNPKLKWIILINPPFATAQTAGTHHGDSKEGVADTKVRKVMHHNDLGKVSRELFSQFIYRIKKEFFNKIADLGLFSKIKYINSNNDFKLREKVFDFTFERGFVFSSANFSGTSKSNQFPVGFLIWDLLNLKKLENQKLQVDVFNENVEKIGVKKLVVDDKKTHLSKWIKRPAAKIKFPPFSSGISIKSNNLDTRDRISEGFLASFMCAGNNFQCQNQTCFLSGPSVSVGAMSVTAENFEQAMVVHAVRRIPKATWLNDRDQFLQPNKKLEQDFINDCVVWSLFANINEIKKWNITDSDIAITLATANDSFVANWLKNKKLSVEANQVLETAKVETYDAGFYQIKNCLKDVDLYKKEMLDFNVFLNNLRPLQGKFYKNP</sequence>
<comment type="caution">
    <text evidence="1">The sequence shown here is derived from an EMBL/GenBank/DDBJ whole genome shotgun (WGS) entry which is preliminary data.</text>
</comment>
<gene>
    <name evidence="1" type="ORF">HFQ381_LOCUS25255</name>
</gene>
<proteinExistence type="predicted"/>